<accession>A0ABD2N168</accession>
<dbReference type="AlphaFoldDB" id="A0ABD2N168"/>
<evidence type="ECO:0000313" key="2">
    <source>
        <dbReference type="Proteomes" id="UP001516400"/>
    </source>
</evidence>
<gene>
    <name evidence="1" type="ORF">HHI36_013955</name>
</gene>
<name>A0ABD2N168_9CUCU</name>
<comment type="caution">
    <text evidence="1">The sequence shown here is derived from an EMBL/GenBank/DDBJ whole genome shotgun (WGS) entry which is preliminary data.</text>
</comment>
<dbReference type="EMBL" id="JABFTP020000062">
    <property type="protein sequence ID" value="KAL3272475.1"/>
    <property type="molecule type" value="Genomic_DNA"/>
</dbReference>
<organism evidence="1 2">
    <name type="scientific">Cryptolaemus montrouzieri</name>
    <dbReference type="NCBI Taxonomy" id="559131"/>
    <lineage>
        <taxon>Eukaryota</taxon>
        <taxon>Metazoa</taxon>
        <taxon>Ecdysozoa</taxon>
        <taxon>Arthropoda</taxon>
        <taxon>Hexapoda</taxon>
        <taxon>Insecta</taxon>
        <taxon>Pterygota</taxon>
        <taxon>Neoptera</taxon>
        <taxon>Endopterygota</taxon>
        <taxon>Coleoptera</taxon>
        <taxon>Polyphaga</taxon>
        <taxon>Cucujiformia</taxon>
        <taxon>Coccinelloidea</taxon>
        <taxon>Coccinellidae</taxon>
        <taxon>Scymninae</taxon>
        <taxon>Scymnini</taxon>
        <taxon>Cryptolaemus</taxon>
    </lineage>
</organism>
<evidence type="ECO:0000313" key="1">
    <source>
        <dbReference type="EMBL" id="KAL3272475.1"/>
    </source>
</evidence>
<keyword evidence="2" id="KW-1185">Reference proteome</keyword>
<protein>
    <submittedName>
        <fullName evidence="1">Uncharacterized protein</fullName>
    </submittedName>
</protein>
<dbReference type="Proteomes" id="UP001516400">
    <property type="component" value="Unassembled WGS sequence"/>
</dbReference>
<sequence length="97" mass="11321">MKRRKRASARSDEVGKRNLRQIRRTRPDEERLNEMLKICLQKVCQLQEDLEKTENLRDPEAEGYAACVMETLRFLSAQGLPSDHPIVKGLTDRLLEK</sequence>
<reference evidence="1 2" key="1">
    <citation type="journal article" date="2021" name="BMC Biol.">
        <title>Horizontally acquired antibacterial genes associated with adaptive radiation of ladybird beetles.</title>
        <authorList>
            <person name="Li H.S."/>
            <person name="Tang X.F."/>
            <person name="Huang Y.H."/>
            <person name="Xu Z.Y."/>
            <person name="Chen M.L."/>
            <person name="Du X.Y."/>
            <person name="Qiu B.Y."/>
            <person name="Chen P.T."/>
            <person name="Zhang W."/>
            <person name="Slipinski A."/>
            <person name="Escalona H.E."/>
            <person name="Waterhouse R.M."/>
            <person name="Zwick A."/>
            <person name="Pang H."/>
        </authorList>
    </citation>
    <scope>NUCLEOTIDE SEQUENCE [LARGE SCALE GENOMIC DNA]</scope>
    <source>
        <strain evidence="1">SYSU2018</strain>
    </source>
</reference>
<proteinExistence type="predicted"/>